<keyword evidence="3" id="KW-1185">Reference proteome</keyword>
<dbReference type="AlphaFoldDB" id="C5C731"/>
<protein>
    <recommendedName>
        <fullName evidence="1">HNH nuclease domain-containing protein</fullName>
    </recommendedName>
</protein>
<evidence type="ECO:0000259" key="1">
    <source>
        <dbReference type="Pfam" id="PF13391"/>
    </source>
</evidence>
<proteinExistence type="predicted"/>
<dbReference type="InterPro" id="IPR003615">
    <property type="entry name" value="HNH_nuc"/>
</dbReference>
<dbReference type="KEGG" id="mlu:Mlut_20450"/>
<dbReference type="eggNOG" id="COG3440">
    <property type="taxonomic scope" value="Bacteria"/>
</dbReference>
<dbReference type="EMBL" id="CP001628">
    <property type="protein sequence ID" value="ACS31519.1"/>
    <property type="molecule type" value="Genomic_DNA"/>
</dbReference>
<accession>C5C731</accession>
<evidence type="ECO:0000313" key="3">
    <source>
        <dbReference type="Proteomes" id="UP000000738"/>
    </source>
</evidence>
<name>C5C731_MICLC</name>
<organism evidence="2 3">
    <name type="scientific">Micrococcus luteus (strain ATCC 4698 / DSM 20030 / JCM 1464 / CCM 169 / CCUG 5858 / IAM 1056 / NBRC 3333 / NCIMB 9278 / NCTC 2665 / VKM Ac-2230)</name>
    <name type="common">Micrococcus lysodeikticus</name>
    <dbReference type="NCBI Taxonomy" id="465515"/>
    <lineage>
        <taxon>Bacteria</taxon>
        <taxon>Bacillati</taxon>
        <taxon>Actinomycetota</taxon>
        <taxon>Actinomycetes</taxon>
        <taxon>Micrococcales</taxon>
        <taxon>Micrococcaceae</taxon>
        <taxon>Micrococcus</taxon>
    </lineage>
</organism>
<sequence>MAGLEQLEVEGLPDLSKVDGAPEVRHRVEKQYRLVAQRGAAARSFAKKVLLAYNGVCVICGEYLAGGPGVSSGIEAAHILPWSKFDLDEVRNGLALCKQHHWAFDSGLLSVLFDFDEELYVVAVGPLFSDDLDARIQEWVLRWVGEIPRSHLPVRSVDYPDPVLLLKLEEIRRGW</sequence>
<evidence type="ECO:0000313" key="2">
    <source>
        <dbReference type="EMBL" id="ACS31519.1"/>
    </source>
</evidence>
<dbReference type="HOGENOM" id="CLU_1530823_0_0_11"/>
<feature type="domain" description="HNH nuclease" evidence="1">
    <location>
        <begin position="57"/>
        <end position="111"/>
    </location>
</feature>
<dbReference type="Gene3D" id="1.10.30.50">
    <property type="match status" value="1"/>
</dbReference>
<reference evidence="3" key="1">
    <citation type="journal article" date="2010" name="J. Bacteriol.">
        <title>Genome sequence of the Fleming strain of Micrococcus luteus, a simple free-living actinobacterium.</title>
        <authorList>
            <person name="Young M."/>
            <person name="Artsatbanov V."/>
            <person name="Beller H.R."/>
            <person name="Chandra G."/>
            <person name="Chater K.F."/>
            <person name="Dover L.G."/>
            <person name="Goh E.B."/>
            <person name="Kahan T."/>
            <person name="Kaprelyants A.S."/>
            <person name="Kyrpides N."/>
            <person name="Lapidus A."/>
            <person name="Lowry S.R."/>
            <person name="Lykidis A."/>
            <person name="Mahillon J."/>
            <person name="Markowitz V."/>
            <person name="Mavromatis K."/>
            <person name="Mukamolova G.V."/>
            <person name="Oren A."/>
            <person name="Rokem J.S."/>
            <person name="Smith M.C."/>
            <person name="Young D.I."/>
            <person name="Greenblatt C.L."/>
        </authorList>
    </citation>
    <scope>NUCLEOTIDE SEQUENCE [LARGE SCALE GENOMIC DNA]</scope>
    <source>
        <strain evidence="3">ATCC 4698 / DSM 20030 / JCM 1464 / NBRC 3333 / NCIMB 9278 / NCTC 2665 / VKM Ac-2230</strain>
    </source>
</reference>
<gene>
    <name evidence="2" type="ordered locus">Mlut_20450</name>
</gene>
<dbReference type="EnsemblBacteria" id="ACS31519">
    <property type="protein sequence ID" value="ACS31519"/>
    <property type="gene ID" value="Mlut_20450"/>
</dbReference>
<dbReference type="Proteomes" id="UP000000738">
    <property type="component" value="Chromosome"/>
</dbReference>
<dbReference type="Pfam" id="PF13391">
    <property type="entry name" value="HNH_2"/>
    <property type="match status" value="1"/>
</dbReference>
<dbReference type="CDD" id="cd00085">
    <property type="entry name" value="HNHc"/>
    <property type="match status" value="1"/>
</dbReference>